<dbReference type="Proteomes" id="UP001241072">
    <property type="component" value="Unassembled WGS sequence"/>
</dbReference>
<name>A0ABT9BUH1_9MICO</name>
<sequence>MADTPQNPRRIERILAYMIASAVGLSILCFIALIIATAVGVTAEQFSAAPWPTIVVLPAIGLPIGLILMIVLIVLTGIRRGRESKDARG</sequence>
<gene>
    <name evidence="2" type="ORF">Q5716_14400</name>
</gene>
<reference evidence="2 3" key="1">
    <citation type="submission" date="2023-07" db="EMBL/GenBank/DDBJ databases">
        <title>Protaetiibacter sp. nov WY-16 isolated from soil.</title>
        <authorList>
            <person name="Liu B."/>
            <person name="Wan Y."/>
        </authorList>
    </citation>
    <scope>NUCLEOTIDE SEQUENCE [LARGE SCALE GENOMIC DNA]</scope>
    <source>
        <strain evidence="2 3">WY-16</strain>
    </source>
</reference>
<feature type="transmembrane region" description="Helical" evidence="1">
    <location>
        <begin position="14"/>
        <end position="39"/>
    </location>
</feature>
<evidence type="ECO:0000313" key="3">
    <source>
        <dbReference type="Proteomes" id="UP001241072"/>
    </source>
</evidence>
<protein>
    <recommendedName>
        <fullName evidence="4">Multidrug ABC transporter ATPase</fullName>
    </recommendedName>
</protein>
<organism evidence="2 3">
    <name type="scientific">Antiquaquibacter soli</name>
    <dbReference type="NCBI Taxonomy" id="3064523"/>
    <lineage>
        <taxon>Bacteria</taxon>
        <taxon>Bacillati</taxon>
        <taxon>Actinomycetota</taxon>
        <taxon>Actinomycetes</taxon>
        <taxon>Micrococcales</taxon>
        <taxon>Microbacteriaceae</taxon>
        <taxon>Antiquaquibacter</taxon>
    </lineage>
</organism>
<keyword evidence="1" id="KW-1133">Transmembrane helix</keyword>
<comment type="caution">
    <text evidence="2">The sequence shown here is derived from an EMBL/GenBank/DDBJ whole genome shotgun (WGS) entry which is preliminary data.</text>
</comment>
<feature type="transmembrane region" description="Helical" evidence="1">
    <location>
        <begin position="51"/>
        <end position="75"/>
    </location>
</feature>
<evidence type="ECO:0000256" key="1">
    <source>
        <dbReference type="SAM" id="Phobius"/>
    </source>
</evidence>
<keyword evidence="1" id="KW-0812">Transmembrane</keyword>
<accession>A0ABT9BUH1</accession>
<keyword evidence="1" id="KW-0472">Membrane</keyword>
<dbReference type="RefSeq" id="WP_305003848.1">
    <property type="nucleotide sequence ID" value="NZ_JAUQUB010000005.1"/>
</dbReference>
<keyword evidence="3" id="KW-1185">Reference proteome</keyword>
<evidence type="ECO:0000313" key="2">
    <source>
        <dbReference type="EMBL" id="MDO7883421.1"/>
    </source>
</evidence>
<proteinExistence type="predicted"/>
<evidence type="ECO:0008006" key="4">
    <source>
        <dbReference type="Google" id="ProtNLM"/>
    </source>
</evidence>
<dbReference type="EMBL" id="JAUQUB010000005">
    <property type="protein sequence ID" value="MDO7883421.1"/>
    <property type="molecule type" value="Genomic_DNA"/>
</dbReference>